<organism evidence="1 2">
    <name type="scientific">Cercophora newfieldiana</name>
    <dbReference type="NCBI Taxonomy" id="92897"/>
    <lineage>
        <taxon>Eukaryota</taxon>
        <taxon>Fungi</taxon>
        <taxon>Dikarya</taxon>
        <taxon>Ascomycota</taxon>
        <taxon>Pezizomycotina</taxon>
        <taxon>Sordariomycetes</taxon>
        <taxon>Sordariomycetidae</taxon>
        <taxon>Sordariales</taxon>
        <taxon>Lasiosphaeriaceae</taxon>
        <taxon>Cercophora</taxon>
    </lineage>
</organism>
<protein>
    <recommendedName>
        <fullName evidence="3">Fungal N-terminal domain-containing protein</fullName>
    </recommendedName>
</protein>
<keyword evidence="2" id="KW-1185">Reference proteome</keyword>
<evidence type="ECO:0000313" key="2">
    <source>
        <dbReference type="Proteomes" id="UP001174936"/>
    </source>
</evidence>
<accession>A0AA39Y1H2</accession>
<dbReference type="Gene3D" id="2.130.10.10">
    <property type="entry name" value="YVTN repeat-like/Quinoprotein amine dehydrogenase"/>
    <property type="match status" value="1"/>
</dbReference>
<comment type="caution">
    <text evidence="1">The sequence shown here is derived from an EMBL/GenBank/DDBJ whole genome shotgun (WGS) entry which is preliminary data.</text>
</comment>
<dbReference type="EMBL" id="JAULSV010000005">
    <property type="protein sequence ID" value="KAK0644267.1"/>
    <property type="molecule type" value="Genomic_DNA"/>
</dbReference>
<proteinExistence type="predicted"/>
<dbReference type="InterPro" id="IPR015943">
    <property type="entry name" value="WD40/YVTN_repeat-like_dom_sf"/>
</dbReference>
<evidence type="ECO:0008006" key="3">
    <source>
        <dbReference type="Google" id="ProtNLM"/>
    </source>
</evidence>
<dbReference type="AlphaFoldDB" id="A0AA39Y1H2"/>
<dbReference type="SUPFAM" id="SSF82171">
    <property type="entry name" value="DPP6 N-terminal domain-like"/>
    <property type="match status" value="1"/>
</dbReference>
<gene>
    <name evidence="1" type="ORF">B0T16DRAFT_194820</name>
</gene>
<sequence>MDPFSITVGVLSLADIVGKTSTAISNFVQTMRSARLDLVATSRHLGELSSTLSLLRSDDDAQIPEAHRLQIRSILTSCESILGAINTALDRPEYKTSAGPLKWAFSGKKEVETLNKKLETHIRTLGISVEATTLTLTQGIQDDTGAIRADAVRILDEIAALRMDLQAVVTPGQATNGTNNAHEEHEFIITRYLNSLSEYAETVADDATTHHAGLSVSGDPPPTEIRAVAAPHPPGIHRFSRGIAKTAQGQDKLVAFSSDGSFLAIQDCSLYRRGLQRRIYGCWEVSIYETETKLMVHKHDLRTEIARAMVFSGNSKIFAVLTEVKLKIFDTRLWKMTSERDLLEGDGEYDMYAGLCFSDDNSRLAISSNDGLLFLGLADSGKGWTIDTFIGKLEFDRASNPFKNKNGRRLTSELKFGLFSAVAVSEIQERDRILAIGLHCGGSNVNSCTDVPLPTGHRLVRWKSHILIYRWDGRRILECFNLADEWVAFQNARGVPEPTARFNLFENRLDEPESDAVRPEVCDIKVVGSHHLALLERYSDDGNDIQVKVIVLGRVRQSVEEPSCRLFSLTRQRSRYRSLEEGIISEDGRLLLLKFGLQYADKEKVSPEHRIATPKGQTIEPGGVVEVWALPPIDSVKRSTPQDEDFR</sequence>
<evidence type="ECO:0000313" key="1">
    <source>
        <dbReference type="EMBL" id="KAK0644267.1"/>
    </source>
</evidence>
<name>A0AA39Y1H2_9PEZI</name>
<dbReference type="Proteomes" id="UP001174936">
    <property type="component" value="Unassembled WGS sequence"/>
</dbReference>
<reference evidence="1" key="1">
    <citation type="submission" date="2023-06" db="EMBL/GenBank/DDBJ databases">
        <title>Genome-scale phylogeny and comparative genomics of the fungal order Sordariales.</title>
        <authorList>
            <consortium name="Lawrence Berkeley National Laboratory"/>
            <person name="Hensen N."/>
            <person name="Bonometti L."/>
            <person name="Westerberg I."/>
            <person name="Brannstrom I.O."/>
            <person name="Guillou S."/>
            <person name="Cros-Aarteil S."/>
            <person name="Calhoun S."/>
            <person name="Haridas S."/>
            <person name="Kuo A."/>
            <person name="Mondo S."/>
            <person name="Pangilinan J."/>
            <person name="Riley R."/>
            <person name="Labutti K."/>
            <person name="Andreopoulos B."/>
            <person name="Lipzen A."/>
            <person name="Chen C."/>
            <person name="Yanf M."/>
            <person name="Daum C."/>
            <person name="Ng V."/>
            <person name="Clum A."/>
            <person name="Steindorff A."/>
            <person name="Ohm R."/>
            <person name="Martin F."/>
            <person name="Silar P."/>
            <person name="Natvig D."/>
            <person name="Lalanne C."/>
            <person name="Gautier V."/>
            <person name="Ament-Velasquez S.L."/>
            <person name="Kruys A."/>
            <person name="Hutchinson M.I."/>
            <person name="Powell A.J."/>
            <person name="Barry K."/>
            <person name="Miller A.N."/>
            <person name="Grigoriev I.V."/>
            <person name="Debuchy R."/>
            <person name="Gladieux P."/>
            <person name="Thoren M.H."/>
            <person name="Johannesson H."/>
        </authorList>
    </citation>
    <scope>NUCLEOTIDE SEQUENCE</scope>
    <source>
        <strain evidence="1">SMH2532-1</strain>
    </source>
</reference>